<feature type="transmembrane region" description="Helical" evidence="1">
    <location>
        <begin position="133"/>
        <end position="157"/>
    </location>
</feature>
<protein>
    <submittedName>
        <fullName evidence="2">DUF308 domain-containing protein</fullName>
    </submittedName>
</protein>
<keyword evidence="1" id="KW-0812">Transmembrane</keyword>
<organism evidence="2 3">
    <name type="scientific">Candidatus Rikenella faecigallinarum</name>
    <dbReference type="NCBI Taxonomy" id="2838745"/>
    <lineage>
        <taxon>Bacteria</taxon>
        <taxon>Pseudomonadati</taxon>
        <taxon>Bacteroidota</taxon>
        <taxon>Bacteroidia</taxon>
        <taxon>Bacteroidales</taxon>
        <taxon>Rikenellaceae</taxon>
        <taxon>Rikenella</taxon>
    </lineage>
</organism>
<reference evidence="2" key="2">
    <citation type="submission" date="2021-04" db="EMBL/GenBank/DDBJ databases">
        <authorList>
            <person name="Gilroy R."/>
        </authorList>
    </citation>
    <scope>NUCLEOTIDE SEQUENCE</scope>
    <source>
        <strain evidence="2">ChiBcec15-1070</strain>
    </source>
</reference>
<keyword evidence="1" id="KW-0472">Membrane</keyword>
<dbReference type="PANTHER" id="PTHR34989">
    <property type="entry name" value="PROTEIN HDED"/>
    <property type="match status" value="1"/>
</dbReference>
<accession>A0A9D1QEZ9</accession>
<evidence type="ECO:0000256" key="1">
    <source>
        <dbReference type="SAM" id="Phobius"/>
    </source>
</evidence>
<dbReference type="InterPro" id="IPR052712">
    <property type="entry name" value="Acid_resist_chaperone_HdeD"/>
</dbReference>
<evidence type="ECO:0000313" key="3">
    <source>
        <dbReference type="Proteomes" id="UP000823926"/>
    </source>
</evidence>
<feature type="transmembrane region" description="Helical" evidence="1">
    <location>
        <begin position="78"/>
        <end position="100"/>
    </location>
</feature>
<dbReference type="PANTHER" id="PTHR34989:SF1">
    <property type="entry name" value="PROTEIN HDED"/>
    <property type="match status" value="1"/>
</dbReference>
<gene>
    <name evidence="2" type="ORF">H9888_07340</name>
</gene>
<proteinExistence type="predicted"/>
<feature type="transmembrane region" description="Helical" evidence="1">
    <location>
        <begin position="20"/>
        <end position="39"/>
    </location>
</feature>
<keyword evidence="1" id="KW-1133">Transmembrane helix</keyword>
<dbReference type="GO" id="GO:0005886">
    <property type="term" value="C:plasma membrane"/>
    <property type="evidence" value="ECO:0007669"/>
    <property type="project" value="TreeGrafter"/>
</dbReference>
<dbReference type="AlphaFoldDB" id="A0A9D1QEZ9"/>
<reference evidence="2" key="1">
    <citation type="journal article" date="2021" name="PeerJ">
        <title>Extensive microbial diversity within the chicken gut microbiome revealed by metagenomics and culture.</title>
        <authorList>
            <person name="Gilroy R."/>
            <person name="Ravi A."/>
            <person name="Getino M."/>
            <person name="Pursley I."/>
            <person name="Horton D.L."/>
            <person name="Alikhan N.F."/>
            <person name="Baker D."/>
            <person name="Gharbi K."/>
            <person name="Hall N."/>
            <person name="Watson M."/>
            <person name="Adriaenssens E.M."/>
            <person name="Foster-Nyarko E."/>
            <person name="Jarju S."/>
            <person name="Secka A."/>
            <person name="Antonio M."/>
            <person name="Oren A."/>
            <person name="Chaudhuri R.R."/>
            <person name="La Ragione R."/>
            <person name="Hildebrand F."/>
            <person name="Pallen M.J."/>
        </authorList>
    </citation>
    <scope>NUCLEOTIDE SEQUENCE</scope>
    <source>
        <strain evidence="2">ChiBcec15-1070</strain>
    </source>
</reference>
<evidence type="ECO:0000313" key="2">
    <source>
        <dbReference type="EMBL" id="HIW11293.1"/>
    </source>
</evidence>
<comment type="caution">
    <text evidence="2">The sequence shown here is derived from an EMBL/GenBank/DDBJ whole genome shotgun (WGS) entry which is preliminary data.</text>
</comment>
<sequence length="194" mass="20832">MQQILMARVERMKHAVKNWWLLLLLGIAVLGTGIFIFAYPGISYVAMAMTFAVLVLVSGIVSVVVAASNTNPAMGKGWIMAGGIIEILLGLLLIMFPAIAAASLPLFLGFWLLFRSFRMIGVGANLTSLKVSGGVWTIIVGVLLLICSVMILAQPILFGVEAVVIWVGVSFVMAGIAMAISAFQLKGLHRHFEE</sequence>
<dbReference type="EMBL" id="DXHL01000033">
    <property type="protein sequence ID" value="HIW11293.1"/>
    <property type="molecule type" value="Genomic_DNA"/>
</dbReference>
<feature type="transmembrane region" description="Helical" evidence="1">
    <location>
        <begin position="45"/>
        <end position="66"/>
    </location>
</feature>
<dbReference type="Proteomes" id="UP000823926">
    <property type="component" value="Unassembled WGS sequence"/>
</dbReference>
<dbReference type="Pfam" id="PF03729">
    <property type="entry name" value="DUF308"/>
    <property type="match status" value="2"/>
</dbReference>
<dbReference type="InterPro" id="IPR005325">
    <property type="entry name" value="DUF308_memb"/>
</dbReference>
<name>A0A9D1QEZ9_9BACT</name>
<feature type="transmembrane region" description="Helical" evidence="1">
    <location>
        <begin position="163"/>
        <end position="183"/>
    </location>
</feature>